<proteinExistence type="predicted"/>
<sequence>MRIAISNQENNINGLIDQRFGRCKYFIIVEVENNEIKTTNSVENQGALQGHGAGLKAAEQIGKLNVDAVITGDLGPNATNILKQLGIKAYRAGGKASEAINDYLKNNLKEINEIAAPHNTKSQIQNKSSEKIFFPLLDNNGDESKISEHFGHAPFFGLYNVEQKTLDITKNALDHTDPNQSPIDQIQKAVNPTTIFAKGIGGRAIDLIKEKGLELKTGDYSTVKEVIDNLDNLSSQDTSCGH</sequence>
<name>A0A8T5GEW7_9ARCH</name>
<evidence type="ECO:0000313" key="2">
    <source>
        <dbReference type="EMBL" id="MBT4870499.1"/>
    </source>
</evidence>
<dbReference type="InterPro" id="IPR033913">
    <property type="entry name" value="MTH1175_dom"/>
</dbReference>
<dbReference type="SUPFAM" id="SSF53146">
    <property type="entry name" value="Nitrogenase accessory factor-like"/>
    <property type="match status" value="2"/>
</dbReference>
<feature type="domain" description="Dinitrogenase iron-molybdenum cofactor biosynthesis" evidence="1">
    <location>
        <begin position="142"/>
        <end position="230"/>
    </location>
</feature>
<organism evidence="2 3">
    <name type="scientific">Candidatus Iainarchaeum sp</name>
    <dbReference type="NCBI Taxonomy" id="3101447"/>
    <lineage>
        <taxon>Archaea</taxon>
        <taxon>Candidatus Iainarchaeota</taxon>
        <taxon>Candidatus Iainarchaeia</taxon>
        <taxon>Candidatus Iainarchaeales</taxon>
        <taxon>Candidatus Iainarchaeaceae</taxon>
        <taxon>Candidatus Iainarchaeum</taxon>
    </lineage>
</organism>
<dbReference type="Gene3D" id="3.30.420.130">
    <property type="entry name" value="Dinitrogenase iron-molybdenum cofactor biosynthesis domain"/>
    <property type="match status" value="2"/>
</dbReference>
<dbReference type="Pfam" id="PF02579">
    <property type="entry name" value="Nitro_FeMo-Co"/>
    <property type="match status" value="2"/>
</dbReference>
<dbReference type="PANTHER" id="PTHR42983">
    <property type="entry name" value="DINITROGENASE IRON-MOLYBDENUM COFACTOR PROTEIN-RELATED"/>
    <property type="match status" value="1"/>
</dbReference>
<reference evidence="2" key="1">
    <citation type="journal article" date="2021" name="ISME J.">
        <title>Mercury methylation by metabolically versatile and cosmopolitan marine bacteria.</title>
        <authorList>
            <person name="Lin H."/>
            <person name="Ascher D.B."/>
            <person name="Myung Y."/>
            <person name="Lamborg C.H."/>
            <person name="Hallam S.J."/>
            <person name="Gionfriddo C.M."/>
            <person name="Holt K.E."/>
            <person name="Moreau J.W."/>
        </authorList>
    </citation>
    <scope>NUCLEOTIDE SEQUENCE</scope>
    <source>
        <strain evidence="2">SI075_bin30</strain>
    </source>
</reference>
<dbReference type="EMBL" id="JABJNZ010000039">
    <property type="protein sequence ID" value="MBT4870499.1"/>
    <property type="molecule type" value="Genomic_DNA"/>
</dbReference>
<dbReference type="PANTHER" id="PTHR42983:SF1">
    <property type="entry name" value="IRON-MOLYBDENUM PROTEIN"/>
    <property type="match status" value="1"/>
</dbReference>
<comment type="caution">
    <text evidence="2">The sequence shown here is derived from an EMBL/GenBank/DDBJ whole genome shotgun (WGS) entry which is preliminary data.</text>
</comment>
<dbReference type="AlphaFoldDB" id="A0A8T5GEW7"/>
<dbReference type="Proteomes" id="UP000722459">
    <property type="component" value="Unassembled WGS sequence"/>
</dbReference>
<feature type="domain" description="Dinitrogenase iron-molybdenum cofactor biosynthesis" evidence="1">
    <location>
        <begin position="14"/>
        <end position="104"/>
    </location>
</feature>
<protein>
    <recommendedName>
        <fullName evidence="1">Dinitrogenase iron-molybdenum cofactor biosynthesis domain-containing protein</fullName>
    </recommendedName>
</protein>
<dbReference type="InterPro" id="IPR036105">
    <property type="entry name" value="DiNase_FeMo-co_biosyn_sf"/>
</dbReference>
<dbReference type="CDD" id="cd00851">
    <property type="entry name" value="MTH1175"/>
    <property type="match status" value="1"/>
</dbReference>
<gene>
    <name evidence="2" type="ORF">HON47_02915</name>
</gene>
<evidence type="ECO:0000313" key="3">
    <source>
        <dbReference type="Proteomes" id="UP000722459"/>
    </source>
</evidence>
<accession>A0A8T5GEW7</accession>
<evidence type="ECO:0000259" key="1">
    <source>
        <dbReference type="Pfam" id="PF02579"/>
    </source>
</evidence>
<dbReference type="InterPro" id="IPR003731">
    <property type="entry name" value="Di-Nase_FeMo-co_biosynth"/>
</dbReference>